<keyword evidence="2" id="KW-1185">Reference proteome</keyword>
<dbReference type="WBParaSite" id="PSAMB.scaffold8225size6477.g31122.t1">
    <property type="protein sequence ID" value="PSAMB.scaffold8225size6477.g31122.t1"/>
    <property type="gene ID" value="PSAMB.scaffold8225size6477.g31122"/>
</dbReference>
<dbReference type="Proteomes" id="UP000887566">
    <property type="component" value="Unplaced"/>
</dbReference>
<accession>A0A914XK93</accession>
<evidence type="ECO:0000313" key="3">
    <source>
        <dbReference type="WBParaSite" id="PSAMB.scaffold8225size6477.g31122.t1"/>
    </source>
</evidence>
<sequence length="112" mass="12715">MVKCDYYIRVNDRSGGSRERPSVVRPPLCSKGIVRQRRRMTPGATSGDRRGHTAGPIARRRLRTAHPPARIRTDRWTRACNYWPMETSEARPPAPAQQMSPREPELPPAIVS</sequence>
<proteinExistence type="predicted"/>
<protein>
    <submittedName>
        <fullName evidence="3">Uncharacterized protein</fullName>
    </submittedName>
</protein>
<evidence type="ECO:0000313" key="2">
    <source>
        <dbReference type="Proteomes" id="UP000887566"/>
    </source>
</evidence>
<evidence type="ECO:0000256" key="1">
    <source>
        <dbReference type="SAM" id="MobiDB-lite"/>
    </source>
</evidence>
<feature type="region of interest" description="Disordered" evidence="1">
    <location>
        <begin position="86"/>
        <end position="112"/>
    </location>
</feature>
<dbReference type="AlphaFoldDB" id="A0A914XK93"/>
<feature type="region of interest" description="Disordered" evidence="1">
    <location>
        <begin position="36"/>
        <end position="70"/>
    </location>
</feature>
<name>A0A914XK93_9BILA</name>
<reference evidence="3" key="1">
    <citation type="submission" date="2022-11" db="UniProtKB">
        <authorList>
            <consortium name="WormBaseParasite"/>
        </authorList>
    </citation>
    <scope>IDENTIFICATION</scope>
</reference>
<organism evidence="2 3">
    <name type="scientific">Plectus sambesii</name>
    <dbReference type="NCBI Taxonomy" id="2011161"/>
    <lineage>
        <taxon>Eukaryota</taxon>
        <taxon>Metazoa</taxon>
        <taxon>Ecdysozoa</taxon>
        <taxon>Nematoda</taxon>
        <taxon>Chromadorea</taxon>
        <taxon>Plectida</taxon>
        <taxon>Plectina</taxon>
        <taxon>Plectoidea</taxon>
        <taxon>Plectidae</taxon>
        <taxon>Plectus</taxon>
    </lineage>
</organism>